<keyword evidence="13" id="KW-0206">Cytoskeleton</keyword>
<dbReference type="GO" id="GO:2000601">
    <property type="term" value="P:positive regulation of Arp2/3 complex-mediated actin nucleation"/>
    <property type="evidence" value="ECO:0007669"/>
    <property type="project" value="UniProtKB-ARBA"/>
</dbReference>
<feature type="compositionally biased region" description="Polar residues" evidence="17">
    <location>
        <begin position="985"/>
        <end position="996"/>
    </location>
</feature>
<dbReference type="Gene3D" id="2.30.30.40">
    <property type="entry name" value="SH3 Domains"/>
    <property type="match status" value="1"/>
</dbReference>
<evidence type="ECO:0000256" key="13">
    <source>
        <dbReference type="ARBA" id="ARBA00023212"/>
    </source>
</evidence>
<evidence type="ECO:0000256" key="4">
    <source>
        <dbReference type="ARBA" id="ARBA00022490"/>
    </source>
</evidence>
<evidence type="ECO:0000256" key="3">
    <source>
        <dbReference type="ARBA" id="ARBA00022443"/>
    </source>
</evidence>
<dbReference type="InterPro" id="IPR036961">
    <property type="entry name" value="Kinesin_motor_dom_sf"/>
</dbReference>
<dbReference type="InterPro" id="IPR036072">
    <property type="entry name" value="MYSc_Myo1"/>
</dbReference>
<feature type="region of interest" description="Disordered" evidence="17">
    <location>
        <begin position="950"/>
        <end position="1091"/>
    </location>
</feature>
<evidence type="ECO:0000256" key="7">
    <source>
        <dbReference type="ARBA" id="ARBA00022741"/>
    </source>
</evidence>
<dbReference type="PROSITE" id="PS51757">
    <property type="entry name" value="TH1"/>
    <property type="match status" value="1"/>
</dbReference>
<dbReference type="SMART" id="SM00242">
    <property type="entry name" value="MYSc"/>
    <property type="match status" value="1"/>
</dbReference>
<dbReference type="InterPro" id="IPR035535">
    <property type="entry name" value="Fungal_myosin-I_SH3"/>
</dbReference>
<evidence type="ECO:0000259" key="18">
    <source>
        <dbReference type="PROSITE" id="PS50002"/>
    </source>
</evidence>
<dbReference type="PROSITE" id="PS51456">
    <property type="entry name" value="MYOSIN_MOTOR"/>
    <property type="match status" value="1"/>
</dbReference>
<dbReference type="FunFam" id="1.20.120.720:FF:000015">
    <property type="entry name" value="Myosin I"/>
    <property type="match status" value="1"/>
</dbReference>
<proteinExistence type="inferred from homology"/>
<dbReference type="CDD" id="cd11858">
    <property type="entry name" value="SH3_Myosin-I_fungi"/>
    <property type="match status" value="1"/>
</dbReference>
<dbReference type="GO" id="GO:0030479">
    <property type="term" value="C:actin cortical patch"/>
    <property type="evidence" value="ECO:0007669"/>
    <property type="project" value="UniProtKB-SubCell"/>
</dbReference>
<evidence type="ECO:0000313" key="21">
    <source>
        <dbReference type="EMBL" id="CAI4035583.1"/>
    </source>
</evidence>
<evidence type="ECO:0000256" key="14">
    <source>
        <dbReference type="ARBA" id="ARBA00058686"/>
    </source>
</evidence>
<dbReference type="SUPFAM" id="SSF50044">
    <property type="entry name" value="SH3-domain"/>
    <property type="match status" value="1"/>
</dbReference>
<dbReference type="Gene3D" id="1.20.120.720">
    <property type="entry name" value="Myosin VI head, motor domain, U50 subdomain"/>
    <property type="match status" value="1"/>
</dbReference>
<comment type="subcellular location">
    <subcellularLocation>
        <location evidence="1">Cytoplasm</location>
        <location evidence="1">Cytoskeleton</location>
        <location evidence="1">Actin patch</location>
    </subcellularLocation>
</comment>
<dbReference type="PROSITE" id="PS50002">
    <property type="entry name" value="SH3"/>
    <property type="match status" value="1"/>
</dbReference>
<dbReference type="FunFam" id="1.20.58.530:FF:000007">
    <property type="entry name" value="Myosin IE"/>
    <property type="match status" value="1"/>
</dbReference>
<dbReference type="GO" id="GO:0007015">
    <property type="term" value="P:actin filament organization"/>
    <property type="evidence" value="ECO:0007669"/>
    <property type="project" value="TreeGrafter"/>
</dbReference>
<evidence type="ECO:0000256" key="11">
    <source>
        <dbReference type="ARBA" id="ARBA00023175"/>
    </source>
</evidence>
<dbReference type="PANTHER" id="PTHR13140">
    <property type="entry name" value="MYOSIN"/>
    <property type="match status" value="1"/>
</dbReference>
<dbReference type="PRINTS" id="PR00193">
    <property type="entry name" value="MYOSINHEAVY"/>
</dbReference>
<evidence type="ECO:0000256" key="10">
    <source>
        <dbReference type="ARBA" id="ARBA00023123"/>
    </source>
</evidence>
<dbReference type="SMART" id="SM00326">
    <property type="entry name" value="SH3"/>
    <property type="match status" value="1"/>
</dbReference>
<evidence type="ECO:0000259" key="20">
    <source>
        <dbReference type="PROSITE" id="PS51757"/>
    </source>
</evidence>
<keyword evidence="5" id="KW-0597">Phosphoprotein</keyword>
<dbReference type="GO" id="GO:0006897">
    <property type="term" value="P:endocytosis"/>
    <property type="evidence" value="ECO:0007669"/>
    <property type="project" value="TreeGrafter"/>
</dbReference>
<evidence type="ECO:0000313" key="22">
    <source>
        <dbReference type="Proteomes" id="UP001161438"/>
    </source>
</evidence>
<dbReference type="GO" id="GO:0061709">
    <property type="term" value="P:reticulophagy"/>
    <property type="evidence" value="ECO:0007669"/>
    <property type="project" value="UniProtKB-ARBA"/>
</dbReference>
<feature type="compositionally biased region" description="Polar residues" evidence="17">
    <location>
        <begin position="950"/>
        <end position="964"/>
    </location>
</feature>
<dbReference type="InterPro" id="IPR027417">
    <property type="entry name" value="P-loop_NTPase"/>
</dbReference>
<keyword evidence="6" id="KW-0677">Repeat</keyword>
<feature type="compositionally biased region" description="Low complexity" evidence="17">
    <location>
        <begin position="973"/>
        <end position="984"/>
    </location>
</feature>
<dbReference type="PANTHER" id="PTHR13140:SF837">
    <property type="entry name" value="MYOSIN-3-RELATED"/>
    <property type="match status" value="1"/>
</dbReference>
<feature type="binding site" evidence="16">
    <location>
        <begin position="129"/>
        <end position="136"/>
    </location>
    <ligand>
        <name>ATP</name>
        <dbReference type="ChEBI" id="CHEBI:30616"/>
    </ligand>
</feature>
<feature type="domain" description="SH3" evidence="18">
    <location>
        <begin position="1070"/>
        <end position="1132"/>
    </location>
</feature>
<dbReference type="FunFam" id="1.20.5.4820:FF:000004">
    <property type="entry name" value="Myosin IE"/>
    <property type="match status" value="1"/>
</dbReference>
<dbReference type="GO" id="GO:0051015">
    <property type="term" value="F:actin filament binding"/>
    <property type="evidence" value="ECO:0007669"/>
    <property type="project" value="TreeGrafter"/>
</dbReference>
<dbReference type="InterPro" id="IPR001609">
    <property type="entry name" value="Myosin_head_motor_dom-like"/>
</dbReference>
<evidence type="ECO:0000256" key="5">
    <source>
        <dbReference type="ARBA" id="ARBA00022553"/>
    </source>
</evidence>
<keyword evidence="3 15" id="KW-0728">SH3 domain</keyword>
<dbReference type="EMBL" id="OX365769">
    <property type="protein sequence ID" value="CAI4035583.1"/>
    <property type="molecule type" value="Genomic_DNA"/>
</dbReference>
<evidence type="ECO:0000256" key="16">
    <source>
        <dbReference type="PROSITE-ProRule" id="PRU00782"/>
    </source>
</evidence>
<dbReference type="GO" id="GO:0031505">
    <property type="term" value="P:fungal-type cell wall organization"/>
    <property type="evidence" value="ECO:0007669"/>
    <property type="project" value="UniProtKB-ARBA"/>
</dbReference>
<keyword evidence="9 16" id="KW-0067">ATP-binding</keyword>
<dbReference type="GeneID" id="80920457"/>
<evidence type="ECO:0000256" key="9">
    <source>
        <dbReference type="ARBA" id="ARBA00022840"/>
    </source>
</evidence>
<dbReference type="FunFam" id="1.10.10.820:FF:000001">
    <property type="entry name" value="Myosin heavy chain"/>
    <property type="match status" value="1"/>
</dbReference>
<evidence type="ECO:0000256" key="17">
    <source>
        <dbReference type="SAM" id="MobiDB-lite"/>
    </source>
</evidence>
<dbReference type="Gene3D" id="1.20.5.4820">
    <property type="match status" value="1"/>
</dbReference>
<feature type="compositionally biased region" description="Pro residues" evidence="17">
    <location>
        <begin position="1057"/>
        <end position="1068"/>
    </location>
</feature>
<dbReference type="InterPro" id="IPR001452">
    <property type="entry name" value="SH3_domain"/>
</dbReference>
<keyword evidence="22" id="KW-1185">Reference proteome</keyword>
<comment type="similarity">
    <text evidence="2 16">Belongs to the TRAFAC class myosin-kinesin ATPase superfamily. Myosin family.</text>
</comment>
<keyword evidence="8" id="KW-0378">Hydrolase</keyword>
<feature type="compositionally biased region" description="Polar residues" evidence="17">
    <location>
        <begin position="1045"/>
        <end position="1055"/>
    </location>
</feature>
<feature type="region of interest" description="Disordered" evidence="17">
    <location>
        <begin position="1124"/>
        <end position="1153"/>
    </location>
</feature>
<sequence length="1208" mass="136121">MAILKRGARKKAHQEPAKRSANIKKATFDSSKKKEVGVSDLTLLSKISDEAINENLKKRFMNATIYTYIGHVLISVNPFRDLGIYTDAVMNEYKGKNRLEVPPHVFAIAESMYYNMKSYNENQCVIISGESGAGKTEAAKRIMQYIAAASSTHTESIGKIKDMVLATNPLLESFGCAKTLRNNNSSRHGKYLEIKFNNQFEPCAGNITNYLLEKQRVVSQIKNERNFHIFYQFTKGASDAYRQTFGVQKPEQYVYTAAAGCISADTIDDLQDYQETLKAMRVIGLGQEEQDQIFRMLAAILWIGNVSFIENEEGNAQVRDTSVTDFVAYLLQIDSQLLIKSLVERIMETNHGMKRGSVYHVPLNVVQADAVRDALAKAIYNNLFDWIVGRVNKSLQAFPGAEKSIGILDIYGFEIFEHNSFEQICINYVNEKLQQIFIQLTLKSEQETYEREKIQWTPIKYFDNKVVCDLIEARRPPGIFAAMNDSVATAHADSNAADQAFAQRLNLFTTNPHFDLRSNKFVIKHYAGDVTYDIDGITDKNKDQLQKDLVELIGTTTNAFLATIFPDTVDRDSKRRPPTAGDKIIKSANDLVETLSKAQPSYIRTIKPNETKSPNDYDDRQVLHQIKYLGLQENVRIRRAGFAYRQVFEKFVERFYLLSPHCSYAGDYTWQGETLDAVKYILQDSSIPQQEYQLGVTSVFIKTPETLFALEHMRDRYWHNMAARIQRAWRRFLQRRIDAATKIQRTIRERKEGNKYEKLRDYGTKVLAGRKERRSMSLLGYRAFMGDYLSCNESKSKGAYIKRQVGIKEKVIFSIHGEALHTKFGRSAQRLKKTFLLTSTTFYIVGQTLIQNAMTYTQDYKIDVRNIQAVSLTNLQDGWLAINLTNSSQPDPLINTYFKTELITHLKKLSDGLQIKIGSTIEYQKKPGKLHSVKSQVNESAPKYGDIYKSSTISVRRGNPPNSQVHKKPRNKSSISSSYRASPSQTTKIPVSNTPFQRVPVAPASRNSKKPAPPPPGVQKKVTTKSRVPTSIPTSSKGNARPSPTAATAQVNRQDNIPPPPPPPPPASKPKEPMFEAAYDFPGSGSPSELPLKRGDVVYITREEPSGWSLGKLLDGSKEGWVPTAYMKPHSGNYSTPTPAPPPQKRTASQPVQNPMQQINTESVDVLSSANQASLGDGLANALAARANKMRLESDDEEANEDEEDDDW</sequence>
<dbReference type="Pfam" id="PF00018">
    <property type="entry name" value="SH3_1"/>
    <property type="match status" value="1"/>
</dbReference>
<dbReference type="AlphaFoldDB" id="A0AA35ISX7"/>
<protein>
    <submittedName>
        <fullName evidence="21">Uncharacterized protein</fullName>
    </submittedName>
</protein>
<dbReference type="InterPro" id="IPR010926">
    <property type="entry name" value="Myosin_TH1"/>
</dbReference>
<comment type="function">
    <text evidence="14">One of two redundant type-I myosins implicated in the organization of the actin cytoskeleton. Required for proper actin cytoskeleton polarization and for the internalization step in endocytosis. At the cell cortex, assembles in patch-like structures together with proteins from the actin-polymerizing machinery and promotes actin assembly. Functions redundantly with LAS17 as actin nucleation-promoting factor (NPF) for the Arp2/3 complex. Motor domain phosphorylation by PAK kinases CLA4 and STE20 promotes CDC42-regulated actin assembly. Functions together with the NPF PAN1 in late stages of endocytosis. Motor domain phosphorylation by PDK1 kinases PKH1 and PKH2, and by SGK kinases YPK1 and YPK2, promotes ligand-induced, but not constitutive endocytosis of the G protein-coupled receptor STE2.</text>
</comment>
<keyword evidence="7 16" id="KW-0547">Nucleotide-binding</keyword>
<dbReference type="GO" id="GO:0016459">
    <property type="term" value="C:myosin complex"/>
    <property type="evidence" value="ECO:0007669"/>
    <property type="project" value="UniProtKB-KW"/>
</dbReference>
<dbReference type="GO" id="GO:0007121">
    <property type="term" value="P:bipolar cellular bud site selection"/>
    <property type="evidence" value="ECO:0007669"/>
    <property type="project" value="UniProtKB-ARBA"/>
</dbReference>
<keyword evidence="12 16" id="KW-0009">Actin-binding</keyword>
<dbReference type="GO" id="GO:0005886">
    <property type="term" value="C:plasma membrane"/>
    <property type="evidence" value="ECO:0007669"/>
    <property type="project" value="TreeGrafter"/>
</dbReference>
<dbReference type="Pfam" id="PF06017">
    <property type="entry name" value="Myosin_TH1"/>
    <property type="match status" value="1"/>
</dbReference>
<feature type="domain" description="TH1" evidence="20">
    <location>
        <begin position="771"/>
        <end position="961"/>
    </location>
</feature>
<evidence type="ECO:0000259" key="19">
    <source>
        <dbReference type="PROSITE" id="PS51456"/>
    </source>
</evidence>
<organism evidence="21 22">
    <name type="scientific">Saccharomyces mikatae IFO 1815</name>
    <dbReference type="NCBI Taxonomy" id="226126"/>
    <lineage>
        <taxon>Eukaryota</taxon>
        <taxon>Fungi</taxon>
        <taxon>Dikarya</taxon>
        <taxon>Ascomycota</taxon>
        <taxon>Saccharomycotina</taxon>
        <taxon>Saccharomycetes</taxon>
        <taxon>Saccharomycetales</taxon>
        <taxon>Saccharomycetaceae</taxon>
        <taxon>Saccharomyces</taxon>
    </lineage>
</organism>
<evidence type="ECO:0000256" key="8">
    <source>
        <dbReference type="ARBA" id="ARBA00022801"/>
    </source>
</evidence>
<dbReference type="GO" id="GO:0051286">
    <property type="term" value="C:cell tip"/>
    <property type="evidence" value="ECO:0007669"/>
    <property type="project" value="TreeGrafter"/>
</dbReference>
<dbReference type="RefSeq" id="XP_056078703.1">
    <property type="nucleotide sequence ID" value="XM_056224824.1"/>
</dbReference>
<dbReference type="Gene3D" id="1.10.10.820">
    <property type="match status" value="1"/>
</dbReference>
<gene>
    <name evidence="21" type="primary">SMKI13G2330</name>
    <name evidence="21" type="ORF">SMKI_13G2330</name>
</gene>
<evidence type="ECO:0000256" key="6">
    <source>
        <dbReference type="ARBA" id="ARBA00022737"/>
    </source>
</evidence>
<keyword evidence="10 16" id="KW-0518">Myosin</keyword>
<dbReference type="Gene3D" id="1.20.58.530">
    <property type="match status" value="1"/>
</dbReference>
<dbReference type="Gene3D" id="3.40.850.10">
    <property type="entry name" value="Kinesin motor domain"/>
    <property type="match status" value="1"/>
</dbReference>
<reference evidence="21" key="1">
    <citation type="submission" date="2022-10" db="EMBL/GenBank/DDBJ databases">
        <authorList>
            <person name="Byrne P K."/>
        </authorList>
    </citation>
    <scope>NUCLEOTIDE SEQUENCE</scope>
    <source>
        <strain evidence="21">IFO1815</strain>
    </source>
</reference>
<evidence type="ECO:0000256" key="12">
    <source>
        <dbReference type="ARBA" id="ARBA00023203"/>
    </source>
</evidence>
<name>A0AA35ISX7_SACMI</name>
<dbReference type="Proteomes" id="UP001161438">
    <property type="component" value="Chromosome 13"/>
</dbReference>
<feature type="region of interest" description="Actin-binding" evidence="16">
    <location>
        <begin position="588"/>
        <end position="610"/>
    </location>
</feature>
<dbReference type="GO" id="GO:0006887">
    <property type="term" value="P:exocytosis"/>
    <property type="evidence" value="ECO:0007669"/>
    <property type="project" value="UniProtKB-ARBA"/>
</dbReference>
<evidence type="ECO:0000256" key="2">
    <source>
        <dbReference type="ARBA" id="ARBA00008314"/>
    </source>
</evidence>
<accession>A0AA35ISX7</accession>
<evidence type="ECO:0000256" key="1">
    <source>
        <dbReference type="ARBA" id="ARBA00004134"/>
    </source>
</evidence>
<evidence type="ECO:0000256" key="15">
    <source>
        <dbReference type="PROSITE-ProRule" id="PRU00192"/>
    </source>
</evidence>
<dbReference type="CDD" id="cd01378">
    <property type="entry name" value="MYSc_Myo1"/>
    <property type="match status" value="1"/>
</dbReference>
<dbReference type="GO" id="GO:0006970">
    <property type="term" value="P:response to osmotic stress"/>
    <property type="evidence" value="ECO:0007669"/>
    <property type="project" value="UniProtKB-ARBA"/>
</dbReference>
<dbReference type="Pfam" id="PF00063">
    <property type="entry name" value="Myosin_head"/>
    <property type="match status" value="1"/>
</dbReference>
<feature type="domain" description="Myosin motor" evidence="19">
    <location>
        <begin position="36"/>
        <end position="715"/>
    </location>
</feature>
<dbReference type="GO" id="GO:0005524">
    <property type="term" value="F:ATP binding"/>
    <property type="evidence" value="ECO:0007669"/>
    <property type="project" value="UniProtKB-UniRule"/>
</dbReference>
<dbReference type="GO" id="GO:0016787">
    <property type="term" value="F:hydrolase activity"/>
    <property type="evidence" value="ECO:0007669"/>
    <property type="project" value="UniProtKB-KW"/>
</dbReference>
<keyword evidence="4" id="KW-0963">Cytoplasm</keyword>
<dbReference type="SUPFAM" id="SSF52540">
    <property type="entry name" value="P-loop containing nucleoside triphosphate hydrolases"/>
    <property type="match status" value="1"/>
</dbReference>
<dbReference type="InterPro" id="IPR036028">
    <property type="entry name" value="SH3-like_dom_sf"/>
</dbReference>
<dbReference type="GO" id="GO:0000146">
    <property type="term" value="F:microfilament motor activity"/>
    <property type="evidence" value="ECO:0007669"/>
    <property type="project" value="TreeGrafter"/>
</dbReference>
<dbReference type="GO" id="GO:0051666">
    <property type="term" value="P:actin cortical patch localization"/>
    <property type="evidence" value="ECO:0007669"/>
    <property type="project" value="TreeGrafter"/>
</dbReference>
<feature type="region of interest" description="Disordered" evidence="17">
    <location>
        <begin position="1"/>
        <end position="21"/>
    </location>
</feature>
<feature type="compositionally biased region" description="Basic residues" evidence="17">
    <location>
        <begin position="1"/>
        <end position="12"/>
    </location>
</feature>
<keyword evidence="11 16" id="KW-0505">Motor protein</keyword>
<feature type="compositionally biased region" description="Polar residues" evidence="17">
    <location>
        <begin position="1025"/>
        <end position="1038"/>
    </location>
</feature>